<dbReference type="STRING" id="29845.A0A1V6RTU4"/>
<gene>
    <name evidence="4" type="ORF">PENVUL_c029G06848</name>
</gene>
<dbReference type="GO" id="GO:0016616">
    <property type="term" value="F:oxidoreductase activity, acting on the CH-OH group of donors, NAD or NADP as acceptor"/>
    <property type="evidence" value="ECO:0007669"/>
    <property type="project" value="UniProtKB-ARBA"/>
</dbReference>
<dbReference type="GO" id="GO:0050664">
    <property type="term" value="F:oxidoreductase activity, acting on NAD(P)H, oxygen as acceptor"/>
    <property type="evidence" value="ECO:0007669"/>
    <property type="project" value="TreeGrafter"/>
</dbReference>
<dbReference type="PANTHER" id="PTHR43008:SF10">
    <property type="entry name" value="CHAIN DEHYDROGENASE_OXIDOREDUCTASE, PUTATIVE (AFU_ORTHOLOGUE AFUA_2G15740)-RELATED"/>
    <property type="match status" value="1"/>
</dbReference>
<dbReference type="AlphaFoldDB" id="A0A1V6RTU4"/>
<evidence type="ECO:0000256" key="1">
    <source>
        <dbReference type="ARBA" id="ARBA00006484"/>
    </source>
</evidence>
<name>A0A1V6RTU4_9EURO</name>
<dbReference type="EMBL" id="MDYP01000029">
    <property type="protein sequence ID" value="OQE04833.1"/>
    <property type="molecule type" value="Genomic_DNA"/>
</dbReference>
<sequence>MGYGELFGCISTSYLTAIDINIIPIPLLYIPLIRPLAMSFIPRVLAPGRTRLARVAVTAPRSLFSSSAGLCSPSKSSFNPHDIHNVTHSPDHIQSKLPAKELLRNNHRFSEFDLEGRVYAITGGGRGLGLSMAEALIEAGAKVYCLDRLESPHPDFLVAQQKAKSDYGCSLEYIRIDVRNNIEVNNTFAAIAAQEERLDGLIAAAGINHLQSALEHSQQALDEVMSINYTGVFNSATAAARQMFKYQQTGSILLVASMSGLIANKGMTSPVYNSSKAAVIQLGRSLAMEWGRHGIRVNSLCPGHIITPMVDEVFRQNPAARATWEAENMLGRLAMPEEFRGTALFCLSDASSFMTGSTLLIDGGHTAW</sequence>
<dbReference type="Proteomes" id="UP000191518">
    <property type="component" value="Unassembled WGS sequence"/>
</dbReference>
<dbReference type="Gene3D" id="3.40.50.720">
    <property type="entry name" value="NAD(P)-binding Rossmann-like Domain"/>
    <property type="match status" value="1"/>
</dbReference>
<keyword evidence="2" id="KW-0521">NADP</keyword>
<comment type="similarity">
    <text evidence="1">Belongs to the short-chain dehydrogenases/reductases (SDR) family.</text>
</comment>
<dbReference type="InterPro" id="IPR020904">
    <property type="entry name" value="Sc_DH/Rdtase_CS"/>
</dbReference>
<proteinExistence type="inferred from homology"/>
<keyword evidence="3" id="KW-0560">Oxidoreductase</keyword>
<reference evidence="5" key="1">
    <citation type="journal article" date="2017" name="Nat. Microbiol.">
        <title>Global analysis of biosynthetic gene clusters reveals vast potential of secondary metabolite production in Penicillium species.</title>
        <authorList>
            <person name="Nielsen J.C."/>
            <person name="Grijseels S."/>
            <person name="Prigent S."/>
            <person name="Ji B."/>
            <person name="Dainat J."/>
            <person name="Nielsen K.F."/>
            <person name="Frisvad J.C."/>
            <person name="Workman M."/>
            <person name="Nielsen J."/>
        </authorList>
    </citation>
    <scope>NUCLEOTIDE SEQUENCE [LARGE SCALE GENOMIC DNA]</scope>
    <source>
        <strain evidence="5">IBT 29486</strain>
    </source>
</reference>
<dbReference type="InterPro" id="IPR036291">
    <property type="entry name" value="NAD(P)-bd_dom_sf"/>
</dbReference>
<protein>
    <submittedName>
        <fullName evidence="4">Uncharacterized protein</fullName>
    </submittedName>
</protein>
<dbReference type="FunFam" id="3.40.50.720:FF:000245">
    <property type="entry name" value="Short chain dehydrogenase, putative"/>
    <property type="match status" value="1"/>
</dbReference>
<comment type="caution">
    <text evidence="4">The sequence shown here is derived from an EMBL/GenBank/DDBJ whole genome shotgun (WGS) entry which is preliminary data.</text>
</comment>
<evidence type="ECO:0000313" key="4">
    <source>
        <dbReference type="EMBL" id="OQE04833.1"/>
    </source>
</evidence>
<keyword evidence="5" id="KW-1185">Reference proteome</keyword>
<dbReference type="PROSITE" id="PS00061">
    <property type="entry name" value="ADH_SHORT"/>
    <property type="match status" value="1"/>
</dbReference>
<evidence type="ECO:0000313" key="5">
    <source>
        <dbReference type="Proteomes" id="UP000191518"/>
    </source>
</evidence>
<dbReference type="Pfam" id="PF13561">
    <property type="entry name" value="adh_short_C2"/>
    <property type="match status" value="1"/>
</dbReference>
<accession>A0A1V6RTU4</accession>
<organism evidence="4 5">
    <name type="scientific">Penicillium vulpinum</name>
    <dbReference type="NCBI Taxonomy" id="29845"/>
    <lineage>
        <taxon>Eukaryota</taxon>
        <taxon>Fungi</taxon>
        <taxon>Dikarya</taxon>
        <taxon>Ascomycota</taxon>
        <taxon>Pezizomycotina</taxon>
        <taxon>Eurotiomycetes</taxon>
        <taxon>Eurotiomycetidae</taxon>
        <taxon>Eurotiales</taxon>
        <taxon>Aspergillaceae</taxon>
        <taxon>Penicillium</taxon>
    </lineage>
</organism>
<dbReference type="InterPro" id="IPR002347">
    <property type="entry name" value="SDR_fam"/>
</dbReference>
<dbReference type="SUPFAM" id="SSF51735">
    <property type="entry name" value="NAD(P)-binding Rossmann-fold domains"/>
    <property type="match status" value="1"/>
</dbReference>
<dbReference type="PANTHER" id="PTHR43008">
    <property type="entry name" value="BENZIL REDUCTASE"/>
    <property type="match status" value="1"/>
</dbReference>
<evidence type="ECO:0000256" key="3">
    <source>
        <dbReference type="ARBA" id="ARBA00023002"/>
    </source>
</evidence>
<dbReference type="PRINTS" id="PR00081">
    <property type="entry name" value="GDHRDH"/>
</dbReference>
<evidence type="ECO:0000256" key="2">
    <source>
        <dbReference type="ARBA" id="ARBA00022857"/>
    </source>
</evidence>
<dbReference type="PRINTS" id="PR00080">
    <property type="entry name" value="SDRFAMILY"/>
</dbReference>